<dbReference type="PANTHER" id="PTHR30093">
    <property type="entry name" value="GENERAL SECRETION PATHWAY PROTEIN G"/>
    <property type="match status" value="1"/>
</dbReference>
<gene>
    <name evidence="3" type="ORF">IPV69_05505</name>
</gene>
<dbReference type="NCBIfam" id="TIGR02532">
    <property type="entry name" value="IV_pilin_GFxxxE"/>
    <property type="match status" value="1"/>
</dbReference>
<dbReference type="Proteomes" id="UP000593765">
    <property type="component" value="Chromosome"/>
</dbReference>
<evidence type="ECO:0000256" key="1">
    <source>
        <dbReference type="SAM" id="MobiDB-lite"/>
    </source>
</evidence>
<feature type="transmembrane region" description="Helical" evidence="2">
    <location>
        <begin position="12"/>
        <end position="34"/>
    </location>
</feature>
<keyword evidence="2" id="KW-1133">Transmembrane helix</keyword>
<evidence type="ECO:0000313" key="3">
    <source>
        <dbReference type="EMBL" id="QOV90815.1"/>
    </source>
</evidence>
<dbReference type="SUPFAM" id="SSF54523">
    <property type="entry name" value="Pili subunits"/>
    <property type="match status" value="1"/>
</dbReference>
<dbReference type="InterPro" id="IPR045584">
    <property type="entry name" value="Pilin-like"/>
</dbReference>
<sequence>MKLVSRKAKGFTLVELLVVIGIIALLISILLPSLNRAREQANRIKCASNLRQIALAAVIYANQSTRDNGKFARTYYNPAAGHSVDTKGGKDKTPVNNAFSLTNGPGPVGANSVSGSFYHLLKSTDLTAEAFLCPSSNATRAYSSGGSGQGIQDFSNWPGPYRDYNSYSYNSPFGSTTAVQNGWKFDTTLSPDYPFAADISPGTSGTPSGGYANPNSSSVTAVLYTSSRLEMARGNSNNHSNDGQQVVYVDGHVEWQTSPFCGIPVTNQPYRDNIYTSGPATATATGSGSSATGLPNRRDDSILLPNDDATAP</sequence>
<dbReference type="EMBL" id="CP063458">
    <property type="protein sequence ID" value="QOV90815.1"/>
    <property type="molecule type" value="Genomic_DNA"/>
</dbReference>
<dbReference type="AlphaFoldDB" id="A0A7M2WZB5"/>
<feature type="compositionally biased region" description="Low complexity" evidence="1">
    <location>
        <begin position="277"/>
        <end position="293"/>
    </location>
</feature>
<evidence type="ECO:0000313" key="4">
    <source>
        <dbReference type="Proteomes" id="UP000593765"/>
    </source>
</evidence>
<dbReference type="Gene3D" id="3.30.700.10">
    <property type="entry name" value="Glycoprotein, Type 4 Pilin"/>
    <property type="match status" value="1"/>
</dbReference>
<proteinExistence type="predicted"/>
<keyword evidence="2" id="KW-0472">Membrane</keyword>
<protein>
    <submittedName>
        <fullName evidence="3">Prepilin-type N-terminal cleavage/methylation domain-containing protein</fullName>
    </submittedName>
</protein>
<dbReference type="InterPro" id="IPR012902">
    <property type="entry name" value="N_methyl_site"/>
</dbReference>
<reference evidence="3 4" key="1">
    <citation type="submission" date="2020-10" db="EMBL/GenBank/DDBJ databases">
        <title>Wide distribution of Phycisphaera-like planctomycetes from WD2101 soil group in peatlands and genome analysis of the first cultivated representative.</title>
        <authorList>
            <person name="Dedysh S.N."/>
            <person name="Beletsky A.V."/>
            <person name="Ivanova A."/>
            <person name="Kulichevskaya I.S."/>
            <person name="Suzina N.E."/>
            <person name="Philippov D.A."/>
            <person name="Rakitin A.L."/>
            <person name="Mardanov A.V."/>
            <person name="Ravin N.V."/>
        </authorList>
    </citation>
    <scope>NUCLEOTIDE SEQUENCE [LARGE SCALE GENOMIC DNA]</scope>
    <source>
        <strain evidence="3 4">M1803</strain>
    </source>
</reference>
<dbReference type="Pfam" id="PF07963">
    <property type="entry name" value="N_methyl"/>
    <property type="match status" value="1"/>
</dbReference>
<organism evidence="3 4">
    <name type="scientific">Humisphaera borealis</name>
    <dbReference type="NCBI Taxonomy" id="2807512"/>
    <lineage>
        <taxon>Bacteria</taxon>
        <taxon>Pseudomonadati</taxon>
        <taxon>Planctomycetota</taxon>
        <taxon>Phycisphaerae</taxon>
        <taxon>Tepidisphaerales</taxon>
        <taxon>Tepidisphaeraceae</taxon>
        <taxon>Humisphaera</taxon>
    </lineage>
</organism>
<dbReference type="KEGG" id="hbs:IPV69_05505"/>
<dbReference type="RefSeq" id="WP_206293918.1">
    <property type="nucleotide sequence ID" value="NZ_CP063458.1"/>
</dbReference>
<keyword evidence="4" id="KW-1185">Reference proteome</keyword>
<feature type="region of interest" description="Disordered" evidence="1">
    <location>
        <begin position="277"/>
        <end position="312"/>
    </location>
</feature>
<keyword evidence="2" id="KW-0812">Transmembrane</keyword>
<name>A0A7M2WZB5_9BACT</name>
<dbReference type="PROSITE" id="PS00409">
    <property type="entry name" value="PROKAR_NTER_METHYL"/>
    <property type="match status" value="1"/>
</dbReference>
<accession>A0A7M2WZB5</accession>
<evidence type="ECO:0000256" key="2">
    <source>
        <dbReference type="SAM" id="Phobius"/>
    </source>
</evidence>